<sequence length="370" mass="41941">MIFNPYQMKNISNRELMFLVMSNIIGIGILSMPNTIAKTTLFSDGWIVLLLAGAISAVMGWTCTKLSSQFPKQSFFEYTSTLISKPFAFILTIIAVCIYLCMAAYEARGISLVVNIYLLDQTPLPIIALAFLLIISYGLSISRVALLRLNIGFLLIVLVILLFLMVLSINIMQLTNLYPIFVTPPKNYFTSMADTAFTFSGFEIVLFYTSLIQKPNQAPKHVVKGILILTFIYILVYLVCILVLSQPVLKNLTYPVIELGKEIEIHGGFLERFDAMFFTAWVVKLFTTTIMYIDISLIALCSIFKTIHKKTFIFILMPIIYFIAFIPSGMEEVNKFGYNLSLFNLGFLIFVPTFLLILIFIKRKMHLNGN</sequence>
<keyword evidence="6 8" id="KW-1133">Transmembrane helix</keyword>
<feature type="transmembrane region" description="Helical" evidence="8">
    <location>
        <begin position="192"/>
        <end position="211"/>
    </location>
</feature>
<dbReference type="NCBIfam" id="TIGR00912">
    <property type="entry name" value="2A0309"/>
    <property type="match status" value="1"/>
</dbReference>
<protein>
    <submittedName>
        <fullName evidence="9">Spore germination protein (Amino acid permease)</fullName>
    </submittedName>
</protein>
<keyword evidence="3" id="KW-0813">Transport</keyword>
<dbReference type="Pfam" id="PF03845">
    <property type="entry name" value="Spore_permease"/>
    <property type="match status" value="1"/>
</dbReference>
<feature type="transmembrane region" description="Helical" evidence="8">
    <location>
        <begin position="45"/>
        <end position="66"/>
    </location>
</feature>
<feature type="transmembrane region" description="Helical" evidence="8">
    <location>
        <begin position="278"/>
        <end position="300"/>
    </location>
</feature>
<evidence type="ECO:0000256" key="3">
    <source>
        <dbReference type="ARBA" id="ARBA00022448"/>
    </source>
</evidence>
<name>A0A9W5Q471_BACCE</name>
<evidence type="ECO:0000256" key="7">
    <source>
        <dbReference type="ARBA" id="ARBA00023136"/>
    </source>
</evidence>
<feature type="transmembrane region" description="Helical" evidence="8">
    <location>
        <begin position="312"/>
        <end position="330"/>
    </location>
</feature>
<feature type="transmembrane region" description="Helical" evidence="8">
    <location>
        <begin position="342"/>
        <end position="361"/>
    </location>
</feature>
<dbReference type="GO" id="GO:0009847">
    <property type="term" value="P:spore germination"/>
    <property type="evidence" value="ECO:0007669"/>
    <property type="project" value="InterPro"/>
</dbReference>
<keyword evidence="5 8" id="KW-0812">Transmembrane</keyword>
<evidence type="ECO:0000256" key="8">
    <source>
        <dbReference type="SAM" id="Phobius"/>
    </source>
</evidence>
<reference evidence="9 10" key="1">
    <citation type="submission" date="2012-12" db="EMBL/GenBank/DDBJ databases">
        <title>The Genome Sequence of Bacillus cereus VD196.</title>
        <authorList>
            <consortium name="The Broad Institute Genome Sequencing Platform"/>
            <consortium name="The Broad Institute Genome Sequencing Center for Infectious Disease"/>
            <person name="Feldgarden M."/>
            <person name="Van der Auwera G.A."/>
            <person name="Mahillon J."/>
            <person name="Duprez V."/>
            <person name="Timmery S."/>
            <person name="Mattelet C."/>
            <person name="Dierick K."/>
            <person name="Sun M."/>
            <person name="Yu Z."/>
            <person name="Zhu L."/>
            <person name="Hu X."/>
            <person name="Shank E.B."/>
            <person name="Swiecicka I."/>
            <person name="Hansen B.M."/>
            <person name="Andrup L."/>
            <person name="Walker B."/>
            <person name="Young S.K."/>
            <person name="Zeng Q."/>
            <person name="Gargeya S."/>
            <person name="Fitzgerald M."/>
            <person name="Haas B."/>
            <person name="Abouelleil A."/>
            <person name="Alvarado L."/>
            <person name="Arachchi H.M."/>
            <person name="Berlin A.M."/>
            <person name="Chapman S.B."/>
            <person name="Dewar J."/>
            <person name="Goldberg J."/>
            <person name="Griggs A."/>
            <person name="Gujja S."/>
            <person name="Hansen M."/>
            <person name="Howarth C."/>
            <person name="Imamovic A."/>
            <person name="Larimer J."/>
            <person name="McCowan C."/>
            <person name="Murphy C."/>
            <person name="Neiman D."/>
            <person name="Pearson M."/>
            <person name="Priest M."/>
            <person name="Roberts A."/>
            <person name="Saif S."/>
            <person name="Shea T."/>
            <person name="Sisk P."/>
            <person name="Sykes S."/>
            <person name="Wortman J."/>
            <person name="Nusbaum C."/>
            <person name="Birren B."/>
        </authorList>
    </citation>
    <scope>NUCLEOTIDE SEQUENCE [LARGE SCALE GENOMIC DNA]</scope>
    <source>
        <strain evidence="9 10">VD196</strain>
    </source>
</reference>
<feature type="transmembrane region" description="Helical" evidence="8">
    <location>
        <begin position="125"/>
        <end position="146"/>
    </location>
</feature>
<evidence type="ECO:0000256" key="6">
    <source>
        <dbReference type="ARBA" id="ARBA00022989"/>
    </source>
</evidence>
<dbReference type="PANTHER" id="PTHR34975">
    <property type="entry name" value="SPORE GERMINATION PROTEIN A2"/>
    <property type="match status" value="1"/>
</dbReference>
<comment type="subcellular location">
    <subcellularLocation>
        <location evidence="1">Membrane</location>
        <topology evidence="1">Multi-pass membrane protein</topology>
    </subcellularLocation>
</comment>
<accession>A0A9W5Q471</accession>
<comment type="similarity">
    <text evidence="2">Belongs to the amino acid-polyamine-organocation (APC) superfamily. Spore germination protein (SGP) (TC 2.A.3.9) family.</text>
</comment>
<comment type="caution">
    <text evidence="9">The sequence shown here is derived from an EMBL/GenBank/DDBJ whole genome shotgun (WGS) entry which is preliminary data.</text>
</comment>
<dbReference type="AlphaFoldDB" id="A0A9W5Q471"/>
<proteinExistence type="inferred from homology"/>
<evidence type="ECO:0000256" key="5">
    <source>
        <dbReference type="ARBA" id="ARBA00022692"/>
    </source>
</evidence>
<dbReference type="PANTHER" id="PTHR34975:SF2">
    <property type="entry name" value="SPORE GERMINATION PROTEIN A2"/>
    <property type="match status" value="1"/>
</dbReference>
<feature type="transmembrane region" description="Helical" evidence="8">
    <location>
        <begin position="16"/>
        <end position="33"/>
    </location>
</feature>
<feature type="transmembrane region" description="Helical" evidence="8">
    <location>
        <begin position="223"/>
        <end position="244"/>
    </location>
</feature>
<evidence type="ECO:0000313" key="9">
    <source>
        <dbReference type="EMBL" id="EOO66993.1"/>
    </source>
</evidence>
<evidence type="ECO:0000313" key="10">
    <source>
        <dbReference type="Proteomes" id="UP000014023"/>
    </source>
</evidence>
<evidence type="ECO:0000256" key="1">
    <source>
        <dbReference type="ARBA" id="ARBA00004141"/>
    </source>
</evidence>
<keyword evidence="4" id="KW-0309">Germination</keyword>
<feature type="transmembrane region" description="Helical" evidence="8">
    <location>
        <begin position="153"/>
        <end position="172"/>
    </location>
</feature>
<evidence type="ECO:0000256" key="4">
    <source>
        <dbReference type="ARBA" id="ARBA00022544"/>
    </source>
</evidence>
<evidence type="ECO:0000256" key="2">
    <source>
        <dbReference type="ARBA" id="ARBA00007998"/>
    </source>
</evidence>
<keyword evidence="7 8" id="KW-0472">Membrane</keyword>
<gene>
    <name evidence="9" type="ORF">IKE_03021</name>
</gene>
<feature type="transmembrane region" description="Helical" evidence="8">
    <location>
        <begin position="87"/>
        <end position="105"/>
    </location>
</feature>
<dbReference type="GO" id="GO:0016020">
    <property type="term" value="C:membrane"/>
    <property type="evidence" value="ECO:0007669"/>
    <property type="project" value="UniProtKB-SubCell"/>
</dbReference>
<dbReference type="Proteomes" id="UP000014023">
    <property type="component" value="Unassembled WGS sequence"/>
</dbReference>
<organism evidence="9 10">
    <name type="scientific">Bacillus cereus VD196</name>
    <dbReference type="NCBI Taxonomy" id="1053243"/>
    <lineage>
        <taxon>Bacteria</taxon>
        <taxon>Bacillati</taxon>
        <taxon>Bacillota</taxon>
        <taxon>Bacilli</taxon>
        <taxon>Bacillales</taxon>
        <taxon>Bacillaceae</taxon>
        <taxon>Bacillus</taxon>
        <taxon>Bacillus cereus group</taxon>
    </lineage>
</organism>
<dbReference type="InterPro" id="IPR004761">
    <property type="entry name" value="Spore_GerAB"/>
</dbReference>
<dbReference type="EMBL" id="AHFL01000013">
    <property type="protein sequence ID" value="EOO66993.1"/>
    <property type="molecule type" value="Genomic_DNA"/>
</dbReference>
<dbReference type="Gene3D" id="1.20.1740.10">
    <property type="entry name" value="Amino acid/polyamine transporter I"/>
    <property type="match status" value="1"/>
</dbReference>